<keyword evidence="1" id="KW-0812">Transmembrane</keyword>
<evidence type="ECO:0008006" key="3">
    <source>
        <dbReference type="Google" id="ProtNLM"/>
    </source>
</evidence>
<dbReference type="GO" id="GO:0015221">
    <property type="term" value="F:lipopolysaccharide transmembrane transporter activity"/>
    <property type="evidence" value="ECO:0007669"/>
    <property type="project" value="InterPro"/>
</dbReference>
<dbReference type="EMBL" id="UINC01208890">
    <property type="protein sequence ID" value="SVE31658.1"/>
    <property type="molecule type" value="Genomic_DNA"/>
</dbReference>
<keyword evidence="1" id="KW-1133">Transmembrane helix</keyword>
<dbReference type="Pfam" id="PF06835">
    <property type="entry name" value="LptC"/>
    <property type="match status" value="1"/>
</dbReference>
<organism evidence="2">
    <name type="scientific">marine metagenome</name>
    <dbReference type="NCBI Taxonomy" id="408172"/>
    <lineage>
        <taxon>unclassified sequences</taxon>
        <taxon>metagenomes</taxon>
        <taxon>ecological metagenomes</taxon>
    </lineage>
</organism>
<dbReference type="AlphaFoldDB" id="A0A383CJ70"/>
<dbReference type="GO" id="GO:0005886">
    <property type="term" value="C:plasma membrane"/>
    <property type="evidence" value="ECO:0007669"/>
    <property type="project" value="InterPro"/>
</dbReference>
<sequence>MPGLRGITQKIKLGSGLIFSAFVLTSGLLLHWILNSEDQSRERELVFGNQPDLYLLNASISQFNHQGNLDSVIAADKFTHYPLTDVTTLKQPNVRLYSLHNSQPWNIASENGRLLSLSK</sequence>
<accession>A0A383CJ70</accession>
<reference evidence="2" key="1">
    <citation type="submission" date="2018-05" db="EMBL/GenBank/DDBJ databases">
        <authorList>
            <person name="Lanie J.A."/>
            <person name="Ng W.-L."/>
            <person name="Kazmierczak K.M."/>
            <person name="Andrzejewski T.M."/>
            <person name="Davidsen T.M."/>
            <person name="Wayne K.J."/>
            <person name="Tettelin H."/>
            <person name="Glass J.I."/>
            <person name="Rusch D."/>
            <person name="Podicherti R."/>
            <person name="Tsui H.-C.T."/>
            <person name="Winkler M.E."/>
        </authorList>
    </citation>
    <scope>NUCLEOTIDE SEQUENCE</scope>
</reference>
<feature type="non-terminal residue" evidence="2">
    <location>
        <position position="119"/>
    </location>
</feature>
<protein>
    <recommendedName>
        <fullName evidence="3">LPS export ABC transporter periplasmic protein LptC</fullName>
    </recommendedName>
</protein>
<dbReference type="InterPro" id="IPR010664">
    <property type="entry name" value="LipoPS_assembly_LptC-rel"/>
</dbReference>
<dbReference type="Gene3D" id="2.60.450.10">
    <property type="entry name" value="Lipopolysaccharide (LPS) transport protein A like domain"/>
    <property type="match status" value="1"/>
</dbReference>
<keyword evidence="1" id="KW-0472">Membrane</keyword>
<feature type="transmembrane region" description="Helical" evidence="1">
    <location>
        <begin position="12"/>
        <end position="34"/>
    </location>
</feature>
<evidence type="ECO:0000256" key="1">
    <source>
        <dbReference type="SAM" id="Phobius"/>
    </source>
</evidence>
<dbReference type="InterPro" id="IPR026265">
    <property type="entry name" value="LptC"/>
</dbReference>
<gene>
    <name evidence="2" type="ORF">METZ01_LOCUS484512</name>
</gene>
<proteinExistence type="predicted"/>
<evidence type="ECO:0000313" key="2">
    <source>
        <dbReference type="EMBL" id="SVE31658.1"/>
    </source>
</evidence>
<dbReference type="NCBIfam" id="TIGR04409">
    <property type="entry name" value="LptC_YrbK"/>
    <property type="match status" value="1"/>
</dbReference>
<name>A0A383CJ70_9ZZZZ</name>